<reference evidence="2 3" key="1">
    <citation type="journal article" date="2016" name="Nat. Commun.">
        <title>Thousands of microbial genomes shed light on interconnected biogeochemical processes in an aquifer system.</title>
        <authorList>
            <person name="Anantharaman K."/>
            <person name="Brown C.T."/>
            <person name="Hug L.A."/>
            <person name="Sharon I."/>
            <person name="Castelle C.J."/>
            <person name="Probst A.J."/>
            <person name="Thomas B.C."/>
            <person name="Singh A."/>
            <person name="Wilkins M.J."/>
            <person name="Karaoz U."/>
            <person name="Brodie E.L."/>
            <person name="Williams K.H."/>
            <person name="Hubbard S.S."/>
            <person name="Banfield J.F."/>
        </authorList>
    </citation>
    <scope>NUCLEOTIDE SEQUENCE [LARGE SCALE GENOMIC DNA]</scope>
</reference>
<keyword evidence="1" id="KW-0812">Transmembrane</keyword>
<comment type="caution">
    <text evidence="2">The sequence shown here is derived from an EMBL/GenBank/DDBJ whole genome shotgun (WGS) entry which is preliminary data.</text>
</comment>
<dbReference type="Proteomes" id="UP000177382">
    <property type="component" value="Unassembled WGS sequence"/>
</dbReference>
<evidence type="ECO:0000313" key="2">
    <source>
        <dbReference type="EMBL" id="OGM15862.1"/>
    </source>
</evidence>
<feature type="transmembrane region" description="Helical" evidence="1">
    <location>
        <begin position="14"/>
        <end position="34"/>
    </location>
</feature>
<name>A0A1F7XLD2_9BACT</name>
<evidence type="ECO:0000313" key="3">
    <source>
        <dbReference type="Proteomes" id="UP000177382"/>
    </source>
</evidence>
<proteinExistence type="predicted"/>
<protein>
    <submittedName>
        <fullName evidence="2">Uncharacterized protein</fullName>
    </submittedName>
</protein>
<keyword evidence="1" id="KW-1133">Transmembrane helix</keyword>
<accession>A0A1F7XLD2</accession>
<gene>
    <name evidence="2" type="ORF">A2V97_03785</name>
</gene>
<sequence>MREKLFSFINSPKLLIVLFVYSVIITLVSGLSLIKWNYWKNKFAGYKEQNNSKIYNLSITPLPSPLTKSPPATCINESSTLFTGNENDKEFAACLEDGKYNVYRETLDGYYPMVEETGRLDLDKQIIISYEDYSGQVPKKDLGSRVFMVDKTGKKFNVLLDPLDIPNKEDWISGVQYNVIYAVYGNETWSLSPDKNILLLTVSSCWGCDASYHLYAYNFFSKELKYIGGLYRDGQFYIEWIDINTLRWRGGRWRERTANDTEEGHFPAIQEDLGYKITSL</sequence>
<dbReference type="STRING" id="1802485.A2V97_03785"/>
<evidence type="ECO:0000256" key="1">
    <source>
        <dbReference type="SAM" id="Phobius"/>
    </source>
</evidence>
<keyword evidence="1" id="KW-0472">Membrane</keyword>
<dbReference type="EMBL" id="MGFX01000001">
    <property type="protein sequence ID" value="OGM15862.1"/>
    <property type="molecule type" value="Genomic_DNA"/>
</dbReference>
<organism evidence="2 3">
    <name type="scientific">Candidatus Woesebacteria bacterium RBG_16_42_24</name>
    <dbReference type="NCBI Taxonomy" id="1802485"/>
    <lineage>
        <taxon>Bacteria</taxon>
        <taxon>Candidatus Woeseibacteriota</taxon>
    </lineage>
</organism>
<dbReference type="AlphaFoldDB" id="A0A1F7XLD2"/>